<dbReference type="GO" id="GO:0042797">
    <property type="term" value="P:tRNA transcription by RNA polymerase III"/>
    <property type="evidence" value="ECO:0007669"/>
    <property type="project" value="TreeGrafter"/>
</dbReference>
<dbReference type="CTD" id="55718"/>
<dbReference type="KEGG" id="goe:100900956"/>
<evidence type="ECO:0000313" key="2">
    <source>
        <dbReference type="Proteomes" id="UP000694867"/>
    </source>
</evidence>
<dbReference type="GeneID" id="100900956"/>
<evidence type="ECO:0000313" key="3">
    <source>
        <dbReference type="RefSeq" id="XP_018497196.1"/>
    </source>
</evidence>
<evidence type="ECO:0000256" key="1">
    <source>
        <dbReference type="SAM" id="MobiDB-lite"/>
    </source>
</evidence>
<dbReference type="PANTHER" id="PTHR12069:SF0">
    <property type="entry name" value="DNA-DIRECTED RNA POLYMERASE III SUBUNIT RPC5"/>
    <property type="match status" value="1"/>
</dbReference>
<proteinExistence type="predicted"/>
<keyword evidence="3" id="KW-0240">DNA-directed RNA polymerase</keyword>
<dbReference type="Proteomes" id="UP000694867">
    <property type="component" value="Unplaced"/>
</dbReference>
<organism evidence="2 3">
    <name type="scientific">Galendromus occidentalis</name>
    <name type="common">western predatory mite</name>
    <dbReference type="NCBI Taxonomy" id="34638"/>
    <lineage>
        <taxon>Eukaryota</taxon>
        <taxon>Metazoa</taxon>
        <taxon>Ecdysozoa</taxon>
        <taxon>Arthropoda</taxon>
        <taxon>Chelicerata</taxon>
        <taxon>Arachnida</taxon>
        <taxon>Acari</taxon>
        <taxon>Parasitiformes</taxon>
        <taxon>Mesostigmata</taxon>
        <taxon>Gamasina</taxon>
        <taxon>Phytoseioidea</taxon>
        <taxon>Phytoseiidae</taxon>
        <taxon>Typhlodrominae</taxon>
        <taxon>Galendromus</taxon>
    </lineage>
</organism>
<dbReference type="PANTHER" id="PTHR12069">
    <property type="entry name" value="DNA-DIRECTED RNA POLYMERASES III 80 KDA POLYPEPTIDE RNA POLYMERASE III SUBUNIT 5"/>
    <property type="match status" value="1"/>
</dbReference>
<name>A0AAJ7PAW7_9ACAR</name>
<protein>
    <submittedName>
        <fullName evidence="3">DNA-directed RNA polymerase III subunit RPC5</fullName>
    </submittedName>
</protein>
<dbReference type="Pfam" id="PF04801">
    <property type="entry name" value="RPC5"/>
    <property type="match status" value="1"/>
</dbReference>
<dbReference type="InterPro" id="IPR006886">
    <property type="entry name" value="RNA_pol_III_Rpc5"/>
</dbReference>
<sequence length="435" mass="49689">MSHFAWGHASSIDAEHNDKSEESADDVVAEVDVVLSDELKSLYVLQYPYKVRDIPPYSTDEIQHIKFKPEREELQIQLAIDTRGVNYDRRKSEAIAVEANKGNEVPYFESGFVDKQLITSSKPMPVGNDHNLAVGRFERLRDDEGKVIRSVLHLTPVRNVLEMKVSCEYLDTQKTQKAEESSESKPITVRFAGRESDRVKAIRQRAYSQIVKNSKEEQWVNMSFRDMESPEADQLRMQMLCGNSVNDNSSIFNVKNHEYATALTAQHAAGLRGDSLQNAKRKPVTDQVAYILCNTHVISFKKLCEILEPDVEPAQVLRAVQQCACLVQGNWIMKSEILYPKDSFSNILGISGAIMRRSRNCLLIMLNSSLEVTGSSLRDKLRIPHEELEDMLLKLTNHVGPDTYRLKYERDDEFIRTHADVVNRQKLIWEAMMNV</sequence>
<reference evidence="3" key="1">
    <citation type="submission" date="2025-08" db="UniProtKB">
        <authorList>
            <consortium name="RefSeq"/>
        </authorList>
    </citation>
    <scope>IDENTIFICATION</scope>
</reference>
<accession>A0AAJ7PAW7</accession>
<dbReference type="AlphaFoldDB" id="A0AAJ7PAW7"/>
<feature type="region of interest" description="Disordered" evidence="1">
    <location>
        <begin position="1"/>
        <end position="23"/>
    </location>
</feature>
<feature type="compositionally biased region" description="Basic and acidic residues" evidence="1">
    <location>
        <begin position="13"/>
        <end position="22"/>
    </location>
</feature>
<keyword evidence="2" id="KW-1185">Reference proteome</keyword>
<keyword evidence="3" id="KW-0804">Transcription</keyword>
<gene>
    <name evidence="3" type="primary">LOC100900956</name>
</gene>
<dbReference type="GO" id="GO:0005666">
    <property type="term" value="C:RNA polymerase III complex"/>
    <property type="evidence" value="ECO:0007669"/>
    <property type="project" value="TreeGrafter"/>
</dbReference>
<dbReference type="RefSeq" id="XP_018497196.1">
    <property type="nucleotide sequence ID" value="XM_018641680.1"/>
</dbReference>